<proteinExistence type="predicted"/>
<dbReference type="Gramene" id="TKV99663">
    <property type="protein sequence ID" value="TKV99663"/>
    <property type="gene ID" value="SEVIR_8G058100v2"/>
</dbReference>
<keyword evidence="4 5" id="KW-0067">ATP-binding</keyword>
<feature type="transmembrane region" description="Helical" evidence="6">
    <location>
        <begin position="537"/>
        <end position="563"/>
    </location>
</feature>
<dbReference type="EMBL" id="CM016559">
    <property type="protein sequence ID" value="TKV99662.1"/>
    <property type="molecule type" value="Genomic_DNA"/>
</dbReference>
<dbReference type="AlphaFoldDB" id="A0A4U6TFY7"/>
<organism evidence="8 9">
    <name type="scientific">Setaria viridis</name>
    <name type="common">Green bristlegrass</name>
    <name type="synonym">Setaria italica subsp. viridis</name>
    <dbReference type="NCBI Taxonomy" id="4556"/>
    <lineage>
        <taxon>Eukaryota</taxon>
        <taxon>Viridiplantae</taxon>
        <taxon>Streptophyta</taxon>
        <taxon>Embryophyta</taxon>
        <taxon>Tracheophyta</taxon>
        <taxon>Spermatophyta</taxon>
        <taxon>Magnoliopsida</taxon>
        <taxon>Liliopsida</taxon>
        <taxon>Poales</taxon>
        <taxon>Poaceae</taxon>
        <taxon>PACMAD clade</taxon>
        <taxon>Panicoideae</taxon>
        <taxon>Panicodae</taxon>
        <taxon>Paniceae</taxon>
        <taxon>Cenchrinae</taxon>
        <taxon>Setaria</taxon>
    </lineage>
</organism>
<keyword evidence="2 5" id="KW-0547">Nucleotide-binding</keyword>
<evidence type="ECO:0000256" key="2">
    <source>
        <dbReference type="ARBA" id="ARBA00022741"/>
    </source>
</evidence>
<evidence type="ECO:0000313" key="8">
    <source>
        <dbReference type="EMBL" id="TKV99662.1"/>
    </source>
</evidence>
<dbReference type="Proteomes" id="UP000298652">
    <property type="component" value="Chromosome 8"/>
</dbReference>
<feature type="transmembrane region" description="Helical" evidence="6">
    <location>
        <begin position="415"/>
        <end position="441"/>
    </location>
</feature>
<dbReference type="Gramene" id="TKV99661">
    <property type="protein sequence ID" value="TKV99661"/>
    <property type="gene ID" value="SEVIR_8G058100v2"/>
</dbReference>
<dbReference type="PROSITE" id="PS00108">
    <property type="entry name" value="PROTEIN_KINASE_ST"/>
    <property type="match status" value="1"/>
</dbReference>
<keyword evidence="3" id="KW-0418">Kinase</keyword>
<keyword evidence="6" id="KW-1133">Transmembrane helix</keyword>
<sequence>MSKPERMSLAFLKDITSDFSSNQILGIGGFGVVYKGVLENGEEVAVKKLINSHVDLDDDQFEKEVAALFGLRHKNIVQLRGYCADSSKECVPVPVPEATGRNKHVLAEIRERLLCLEYMPNKSLRHHISDASCGLEWQVRYDIIMGICSGLHYLHTKHNIAHMDLKPANILLDHNMAPKIADFGTSRFFDTNKSQNMTKNPIGTLAYMAPEYKSHGSISPKADIFSLGVIILELMTGSKLPEYPLSEESVAHLPNEVVGKWRDRLSNAAYSQQVHMCVSIAIECVNYDKDRRPTTGCIIKKLNEVQMASSHPTGSQLFMVLGQNDDPRCCHRNCGCSSHPSKYHTSTWSWVVSTLKILTVPITLFSTGVVAIILVYQQHRMSSWPWVILFAIGAVPDAVLILLNPSSSWCVVLALKVLTALVALLALGVLGLMTTHLIFILPHPRRGSRMTIFTIGSIVAAVLVLLNPTSSWSWVVLTLKVITSLLTLHANGFRDLVATALILNFPNPLRWSRMTLFKGSMLVAVLVLLNPSSSCSWVVLILKVLTALVTLLAIEIVGLLAMARGLFQDLPSPRTWLQVTLFATGYILLVAVLVLSKTRSSWPWVVMTTLNVAQAFITFYVTEAVDRVNIALHDLRSSSRSRSILLFSIKAVLTTIVGVVGLLNNPSNSWSWVVTTLKVIMAPVAFLAIAYTLNSILFCYLSKLGRRSSWTKLVILFAIGAIQAVLILLNPSSLWSWVKVVVTTRLTWYAMGVITVFVLPLRWEPAILLPLFIICAIGAVLAVLVISVVGIFAPVLMVCREIYAGILFFWRHTSAILAAQDHPKQDDRPCVKRGRKSTK</sequence>
<keyword evidence="6" id="KW-0472">Membrane</keyword>
<keyword evidence="9" id="KW-1185">Reference proteome</keyword>
<evidence type="ECO:0000313" key="9">
    <source>
        <dbReference type="Proteomes" id="UP000298652"/>
    </source>
</evidence>
<feature type="transmembrane region" description="Helical" evidence="6">
    <location>
        <begin position="643"/>
        <end position="663"/>
    </location>
</feature>
<dbReference type="PROSITE" id="PS00107">
    <property type="entry name" value="PROTEIN_KINASE_ATP"/>
    <property type="match status" value="1"/>
</dbReference>
<gene>
    <name evidence="8" type="ORF">SEVIR_8G058100v2</name>
</gene>
<accession>A0A4U6TFY7</accession>
<feature type="transmembrane region" description="Helical" evidence="6">
    <location>
        <begin position="771"/>
        <end position="796"/>
    </location>
</feature>
<dbReference type="InterPro" id="IPR000719">
    <property type="entry name" value="Prot_kinase_dom"/>
</dbReference>
<dbReference type="FunFam" id="1.10.510.10:FF:000870">
    <property type="entry name" value="OSJNBa0016N04.16-like protein"/>
    <property type="match status" value="1"/>
</dbReference>
<reference evidence="8 9" key="1">
    <citation type="submission" date="2019-03" db="EMBL/GenBank/DDBJ databases">
        <title>WGS assembly of Setaria viridis.</title>
        <authorList>
            <person name="Huang P."/>
            <person name="Jenkins J."/>
            <person name="Grimwood J."/>
            <person name="Barry K."/>
            <person name="Healey A."/>
            <person name="Mamidi S."/>
            <person name="Sreedasyam A."/>
            <person name="Shu S."/>
            <person name="Feldman M."/>
            <person name="Wu J."/>
            <person name="Yu Y."/>
            <person name="Chen C."/>
            <person name="Johnson J."/>
            <person name="Rokhsar D."/>
            <person name="Baxter I."/>
            <person name="Schmutz J."/>
            <person name="Brutnell T."/>
            <person name="Kellogg E."/>
        </authorList>
    </citation>
    <scope>NUCLEOTIDE SEQUENCE [LARGE SCALE GENOMIC DNA]</scope>
    <source>
        <strain evidence="9">cv. A10</strain>
    </source>
</reference>
<feature type="transmembrane region" description="Helical" evidence="6">
    <location>
        <begin position="575"/>
        <end position="595"/>
    </location>
</feature>
<dbReference type="InterPro" id="IPR017441">
    <property type="entry name" value="Protein_kinase_ATP_BS"/>
</dbReference>
<feature type="transmembrane region" description="Helical" evidence="6">
    <location>
        <begin position="348"/>
        <end position="376"/>
    </location>
</feature>
<evidence type="ECO:0000256" key="3">
    <source>
        <dbReference type="ARBA" id="ARBA00022777"/>
    </source>
</evidence>
<feature type="transmembrane region" description="Helical" evidence="6">
    <location>
        <begin position="514"/>
        <end position="531"/>
    </location>
</feature>
<feature type="transmembrane region" description="Helical" evidence="6">
    <location>
        <begin position="713"/>
        <end position="731"/>
    </location>
</feature>
<name>A0A4U6TFY7_SETVI</name>
<feature type="domain" description="Protein kinase" evidence="7">
    <location>
        <begin position="19"/>
        <end position="314"/>
    </location>
</feature>
<dbReference type="EMBL" id="CM016559">
    <property type="protein sequence ID" value="TKV99661.1"/>
    <property type="molecule type" value="Genomic_DNA"/>
</dbReference>
<feature type="transmembrane region" description="Helical" evidence="6">
    <location>
        <begin position="679"/>
        <end position="701"/>
    </location>
</feature>
<dbReference type="PANTHER" id="PTHR45707:SF81">
    <property type="entry name" value="PROTEIN KINASE DOMAIN-CONTAINING PROTEIN"/>
    <property type="match status" value="1"/>
</dbReference>
<evidence type="ECO:0000259" key="7">
    <source>
        <dbReference type="PROSITE" id="PS50011"/>
    </source>
</evidence>
<dbReference type="InterPro" id="IPR011009">
    <property type="entry name" value="Kinase-like_dom_sf"/>
</dbReference>
<dbReference type="GO" id="GO:0004672">
    <property type="term" value="F:protein kinase activity"/>
    <property type="evidence" value="ECO:0007669"/>
    <property type="project" value="InterPro"/>
</dbReference>
<dbReference type="InterPro" id="IPR008271">
    <property type="entry name" value="Ser/Thr_kinase_AS"/>
</dbReference>
<dbReference type="SMART" id="SM00220">
    <property type="entry name" value="S_TKc"/>
    <property type="match status" value="1"/>
</dbReference>
<feature type="transmembrane region" description="Helical" evidence="6">
    <location>
        <begin position="383"/>
        <end position="403"/>
    </location>
</feature>
<evidence type="ECO:0000256" key="1">
    <source>
        <dbReference type="ARBA" id="ARBA00022679"/>
    </source>
</evidence>
<feature type="transmembrane region" description="Helical" evidence="6">
    <location>
        <begin position="737"/>
        <end position="759"/>
    </location>
</feature>
<dbReference type="GO" id="GO:0005524">
    <property type="term" value="F:ATP binding"/>
    <property type="evidence" value="ECO:0007669"/>
    <property type="project" value="UniProtKB-UniRule"/>
</dbReference>
<dbReference type="Gramene" id="TKV99662">
    <property type="protein sequence ID" value="TKV99662"/>
    <property type="gene ID" value="SEVIR_8G058100v2"/>
</dbReference>
<evidence type="ECO:0000256" key="6">
    <source>
        <dbReference type="SAM" id="Phobius"/>
    </source>
</evidence>
<keyword evidence="1" id="KW-0808">Transferase</keyword>
<dbReference type="Pfam" id="PF00069">
    <property type="entry name" value="Pkinase"/>
    <property type="match status" value="1"/>
</dbReference>
<evidence type="ECO:0000256" key="5">
    <source>
        <dbReference type="PROSITE-ProRule" id="PRU10141"/>
    </source>
</evidence>
<dbReference type="PANTHER" id="PTHR45707">
    <property type="entry name" value="C2 CALCIUM/LIPID-BINDING PLANT PHOSPHORIBOSYLTRANSFERASE FAMILY PROTEIN"/>
    <property type="match status" value="1"/>
</dbReference>
<dbReference type="EMBL" id="CM016559">
    <property type="protein sequence ID" value="TKV99663.1"/>
    <property type="molecule type" value="Genomic_DNA"/>
</dbReference>
<dbReference type="PROSITE" id="PS50011">
    <property type="entry name" value="PROTEIN_KINASE_DOM"/>
    <property type="match status" value="1"/>
</dbReference>
<protein>
    <recommendedName>
        <fullName evidence="7">Protein kinase domain-containing protein</fullName>
    </recommendedName>
</protein>
<evidence type="ECO:0000256" key="4">
    <source>
        <dbReference type="ARBA" id="ARBA00022840"/>
    </source>
</evidence>
<dbReference type="SUPFAM" id="SSF56112">
    <property type="entry name" value="Protein kinase-like (PK-like)"/>
    <property type="match status" value="1"/>
</dbReference>
<feature type="transmembrane region" description="Helical" evidence="6">
    <location>
        <begin position="601"/>
        <end position="622"/>
    </location>
</feature>
<dbReference type="Gene3D" id="1.10.510.10">
    <property type="entry name" value="Transferase(Phosphotransferase) domain 1"/>
    <property type="match status" value="1"/>
</dbReference>
<feature type="transmembrane region" description="Helical" evidence="6">
    <location>
        <begin position="448"/>
        <end position="466"/>
    </location>
</feature>
<dbReference type="Gene3D" id="3.30.200.20">
    <property type="entry name" value="Phosphorylase Kinase, domain 1"/>
    <property type="match status" value="1"/>
</dbReference>
<feature type="binding site" evidence="5">
    <location>
        <position position="48"/>
    </location>
    <ligand>
        <name>ATP</name>
        <dbReference type="ChEBI" id="CHEBI:30616"/>
    </ligand>
</feature>
<keyword evidence="6" id="KW-0812">Transmembrane</keyword>